<dbReference type="KEGG" id="pbj:VN24_03510"/>
<dbReference type="EMBL" id="CP011058">
    <property type="protein sequence ID" value="AJY73850.1"/>
    <property type="molecule type" value="Genomic_DNA"/>
</dbReference>
<gene>
    <name evidence="1" type="ORF">VN24_03510</name>
</gene>
<proteinExistence type="predicted"/>
<protein>
    <submittedName>
        <fullName evidence="1">Uncharacterized protein</fullName>
    </submittedName>
</protein>
<keyword evidence="2" id="KW-1185">Reference proteome</keyword>
<evidence type="ECO:0000313" key="2">
    <source>
        <dbReference type="Proteomes" id="UP000032633"/>
    </source>
</evidence>
<evidence type="ECO:0000313" key="1">
    <source>
        <dbReference type="EMBL" id="AJY73850.1"/>
    </source>
</evidence>
<name>A0A0D5NFC6_9BACL</name>
<sequence>MDTEHQPRLDNQIKCPCNVFEEIDSFRSIIEYQRFRKYLDEFVQSNDIEEIRIESASQFYDEKLYKCKQCNQR</sequence>
<reference evidence="2" key="2">
    <citation type="submission" date="2015-03" db="EMBL/GenBank/DDBJ databases">
        <title>Genome sequence of Paenibacillus beijingensis strain DSM 24997T.</title>
        <authorList>
            <person name="Kwak Y."/>
            <person name="Shin J.-H."/>
        </authorList>
    </citation>
    <scope>NUCLEOTIDE SEQUENCE [LARGE SCALE GENOMIC DNA]</scope>
    <source>
        <strain evidence="2">DSM 24997</strain>
    </source>
</reference>
<dbReference type="Proteomes" id="UP000032633">
    <property type="component" value="Chromosome"/>
</dbReference>
<organism evidence="1 2">
    <name type="scientific">Paenibacillus beijingensis</name>
    <dbReference type="NCBI Taxonomy" id="1126833"/>
    <lineage>
        <taxon>Bacteria</taxon>
        <taxon>Bacillati</taxon>
        <taxon>Bacillota</taxon>
        <taxon>Bacilli</taxon>
        <taxon>Bacillales</taxon>
        <taxon>Paenibacillaceae</taxon>
        <taxon>Paenibacillus</taxon>
    </lineage>
</organism>
<accession>A0A0D5NFC6</accession>
<dbReference type="PATRIC" id="fig|1126833.4.peg.755"/>
<reference evidence="1 2" key="1">
    <citation type="journal article" date="2015" name="J. Biotechnol.">
        <title>Complete genome sequence of Paenibacillus beijingensis 7188(T) (=DSM 24997(T)), a novel rhizobacterium from jujube garden soil.</title>
        <authorList>
            <person name="Kwak Y."/>
            <person name="Shin J.H."/>
        </authorList>
    </citation>
    <scope>NUCLEOTIDE SEQUENCE [LARGE SCALE GENOMIC DNA]</scope>
    <source>
        <strain evidence="1 2">DSM 24997</strain>
    </source>
</reference>
<dbReference type="AlphaFoldDB" id="A0A0D5NFC6"/>
<dbReference type="HOGENOM" id="CLU_2701247_0_0_9"/>